<protein>
    <recommendedName>
        <fullName evidence="4">TnsA endonuclease N-terminal domain-containing protein</fullName>
    </recommendedName>
</protein>
<gene>
    <name evidence="2" type="ORF">GTP46_22935</name>
</gene>
<dbReference type="AlphaFoldDB" id="A0A6L8KEP7"/>
<sequence length="242" mass="27387">MTKHQGGASTSQAMSLNLSVGRRTKPRPGRFSQLEIPTAIRNIGQMLSDRKVREIVTVSGRGVRGRFPSYKGKLLNFESLIEEDALRVLNVASSVSSLITQPCVFAMPGSPRLRYTPDLQATMYGRDYFVEIKPADFQKNSHVAARLRRVISHFNTSQTPFLLILDTDLRPAGLQEELKALLRLRPAPGRYDPTLDSIQWDPHQTQTAPPALLHRWYAAQRECDALLQRVMRRDPDALFEHI</sequence>
<accession>A0A6L8KEP7</accession>
<keyword evidence="3" id="KW-1185">Reference proteome</keyword>
<dbReference type="RefSeq" id="WP_161008940.1">
    <property type="nucleotide sequence ID" value="NZ_WWCN01000016.1"/>
</dbReference>
<evidence type="ECO:0008006" key="4">
    <source>
        <dbReference type="Google" id="ProtNLM"/>
    </source>
</evidence>
<feature type="compositionally biased region" description="Polar residues" evidence="1">
    <location>
        <begin position="7"/>
        <end position="18"/>
    </location>
</feature>
<dbReference type="EMBL" id="WWCN01000016">
    <property type="protein sequence ID" value="MYM25490.1"/>
    <property type="molecule type" value="Genomic_DNA"/>
</dbReference>
<proteinExistence type="predicted"/>
<feature type="region of interest" description="Disordered" evidence="1">
    <location>
        <begin position="1"/>
        <end position="32"/>
    </location>
</feature>
<evidence type="ECO:0000256" key="1">
    <source>
        <dbReference type="SAM" id="MobiDB-lite"/>
    </source>
</evidence>
<dbReference type="Proteomes" id="UP000479335">
    <property type="component" value="Unassembled WGS sequence"/>
</dbReference>
<organism evidence="2 3">
    <name type="scientific">Duganella flavida</name>
    <dbReference type="NCBI Taxonomy" id="2692175"/>
    <lineage>
        <taxon>Bacteria</taxon>
        <taxon>Pseudomonadati</taxon>
        <taxon>Pseudomonadota</taxon>
        <taxon>Betaproteobacteria</taxon>
        <taxon>Burkholderiales</taxon>
        <taxon>Oxalobacteraceae</taxon>
        <taxon>Telluria group</taxon>
        <taxon>Duganella</taxon>
    </lineage>
</organism>
<evidence type="ECO:0000313" key="2">
    <source>
        <dbReference type="EMBL" id="MYM25490.1"/>
    </source>
</evidence>
<reference evidence="2 3" key="1">
    <citation type="submission" date="2019-12" db="EMBL/GenBank/DDBJ databases">
        <title>Novel species isolated from a subtropical stream in China.</title>
        <authorList>
            <person name="Lu H."/>
        </authorList>
    </citation>
    <scope>NUCLEOTIDE SEQUENCE [LARGE SCALE GENOMIC DNA]</scope>
    <source>
        <strain evidence="2 3">FT135W</strain>
    </source>
</reference>
<evidence type="ECO:0000313" key="3">
    <source>
        <dbReference type="Proteomes" id="UP000479335"/>
    </source>
</evidence>
<comment type="caution">
    <text evidence="2">The sequence shown here is derived from an EMBL/GenBank/DDBJ whole genome shotgun (WGS) entry which is preliminary data.</text>
</comment>
<name>A0A6L8KEP7_9BURK</name>